<dbReference type="SFLD" id="SFLDS00019">
    <property type="entry name" value="Glutathione_Transferase_(cytos"/>
    <property type="match status" value="1"/>
</dbReference>
<dbReference type="InterPro" id="IPR040079">
    <property type="entry name" value="Glutathione_S-Trfase"/>
</dbReference>
<sequence>MLLIELDIPHDLIRVDLMKGEGMAPKFLSLNPNHAVPVLHLKYTDGREQTLFESGAMILHLADLYPDARLSPPPSDPVARGDYLQMVAFNAAHLDTILWNIRLNRDLFPKQMRSETIVAFNMAKLQNEIVPQLNARLFDQDWICGPQFSAADCIMAQNIGWMRSYGVAKDGPVQDYAKRLKARPSWQAAYADAHEFER</sequence>
<dbReference type="EMBL" id="BMZH01000012">
    <property type="protein sequence ID" value="GHB01209.1"/>
    <property type="molecule type" value="Genomic_DNA"/>
</dbReference>
<name>A0A8J3CSY2_9PROT</name>
<organism evidence="2 3">
    <name type="scientific">Algimonas arctica</name>
    <dbReference type="NCBI Taxonomy" id="1479486"/>
    <lineage>
        <taxon>Bacteria</taxon>
        <taxon>Pseudomonadati</taxon>
        <taxon>Pseudomonadota</taxon>
        <taxon>Alphaproteobacteria</taxon>
        <taxon>Maricaulales</taxon>
        <taxon>Robiginitomaculaceae</taxon>
        <taxon>Algimonas</taxon>
    </lineage>
</organism>
<dbReference type="InterPro" id="IPR036249">
    <property type="entry name" value="Thioredoxin-like_sf"/>
</dbReference>
<dbReference type="Pfam" id="PF13409">
    <property type="entry name" value="GST_N_2"/>
    <property type="match status" value="1"/>
</dbReference>
<reference evidence="2" key="2">
    <citation type="submission" date="2020-09" db="EMBL/GenBank/DDBJ databases">
        <authorList>
            <person name="Sun Q."/>
            <person name="Kim S."/>
        </authorList>
    </citation>
    <scope>NUCLEOTIDE SEQUENCE</scope>
    <source>
        <strain evidence="2">KCTC 32513</strain>
    </source>
</reference>
<proteinExistence type="predicted"/>
<protein>
    <submittedName>
        <fullName evidence="2">Glutathione S-transferase</fullName>
    </submittedName>
</protein>
<keyword evidence="3" id="KW-1185">Reference proteome</keyword>
<dbReference type="Gene3D" id="1.20.1050.10">
    <property type="match status" value="1"/>
</dbReference>
<feature type="domain" description="GST N-terminal" evidence="1">
    <location>
        <begin position="1"/>
        <end position="69"/>
    </location>
</feature>
<dbReference type="Gene3D" id="3.40.30.10">
    <property type="entry name" value="Glutaredoxin"/>
    <property type="match status" value="1"/>
</dbReference>
<dbReference type="InterPro" id="IPR004045">
    <property type="entry name" value="Glutathione_S-Trfase_N"/>
</dbReference>
<dbReference type="Pfam" id="PF13410">
    <property type="entry name" value="GST_C_2"/>
    <property type="match status" value="1"/>
</dbReference>
<dbReference type="PANTHER" id="PTHR44051:SF8">
    <property type="entry name" value="GLUTATHIONE S-TRANSFERASE GSTA"/>
    <property type="match status" value="1"/>
</dbReference>
<dbReference type="Proteomes" id="UP000634004">
    <property type="component" value="Unassembled WGS sequence"/>
</dbReference>
<dbReference type="SUPFAM" id="SSF47616">
    <property type="entry name" value="GST C-terminal domain-like"/>
    <property type="match status" value="1"/>
</dbReference>
<evidence type="ECO:0000259" key="1">
    <source>
        <dbReference type="PROSITE" id="PS50404"/>
    </source>
</evidence>
<dbReference type="SUPFAM" id="SSF52833">
    <property type="entry name" value="Thioredoxin-like"/>
    <property type="match status" value="1"/>
</dbReference>
<dbReference type="AlphaFoldDB" id="A0A8J3CSY2"/>
<accession>A0A8J3CSY2</accession>
<dbReference type="PROSITE" id="PS50404">
    <property type="entry name" value="GST_NTER"/>
    <property type="match status" value="1"/>
</dbReference>
<dbReference type="InterPro" id="IPR036282">
    <property type="entry name" value="Glutathione-S-Trfase_C_sf"/>
</dbReference>
<dbReference type="PANTHER" id="PTHR44051">
    <property type="entry name" value="GLUTATHIONE S-TRANSFERASE-RELATED"/>
    <property type="match status" value="1"/>
</dbReference>
<dbReference type="SFLD" id="SFLDG00358">
    <property type="entry name" value="Main_(cytGST)"/>
    <property type="match status" value="1"/>
</dbReference>
<evidence type="ECO:0000313" key="3">
    <source>
        <dbReference type="Proteomes" id="UP000634004"/>
    </source>
</evidence>
<gene>
    <name evidence="2" type="primary">gst</name>
    <name evidence="2" type="ORF">GCM10009069_25060</name>
</gene>
<evidence type="ECO:0000313" key="2">
    <source>
        <dbReference type="EMBL" id="GHB01209.1"/>
    </source>
</evidence>
<reference evidence="2" key="1">
    <citation type="journal article" date="2014" name="Int. J. Syst. Evol. Microbiol.">
        <title>Complete genome sequence of Corynebacterium casei LMG S-19264T (=DSM 44701T), isolated from a smear-ripened cheese.</title>
        <authorList>
            <consortium name="US DOE Joint Genome Institute (JGI-PGF)"/>
            <person name="Walter F."/>
            <person name="Albersmeier A."/>
            <person name="Kalinowski J."/>
            <person name="Ruckert C."/>
        </authorList>
    </citation>
    <scope>NUCLEOTIDE SEQUENCE</scope>
    <source>
        <strain evidence="2">KCTC 32513</strain>
    </source>
</reference>
<comment type="caution">
    <text evidence="2">The sequence shown here is derived from an EMBL/GenBank/DDBJ whole genome shotgun (WGS) entry which is preliminary data.</text>
</comment>